<dbReference type="AlphaFoldDB" id="A0A2S7VIT4"/>
<evidence type="ECO:0000313" key="2">
    <source>
        <dbReference type="Proteomes" id="UP000238730"/>
    </source>
</evidence>
<dbReference type="OrthoDB" id="571472at2"/>
<evidence type="ECO:0000313" key="1">
    <source>
        <dbReference type="EMBL" id="PQJ61662.1"/>
    </source>
</evidence>
<dbReference type="EMBL" id="MSCJ01000003">
    <property type="protein sequence ID" value="PQJ61662.1"/>
    <property type="molecule type" value="Genomic_DNA"/>
</dbReference>
<gene>
    <name evidence="1" type="ORF">BTO08_15310</name>
</gene>
<dbReference type="RefSeq" id="WP_105061549.1">
    <property type="nucleotide sequence ID" value="NZ_MSCJ01000003.1"/>
</dbReference>
<organism evidence="1 2">
    <name type="scientific">Photobacterium angustum</name>
    <dbReference type="NCBI Taxonomy" id="661"/>
    <lineage>
        <taxon>Bacteria</taxon>
        <taxon>Pseudomonadati</taxon>
        <taxon>Pseudomonadota</taxon>
        <taxon>Gammaproteobacteria</taxon>
        <taxon>Vibrionales</taxon>
        <taxon>Vibrionaceae</taxon>
        <taxon>Photobacterium</taxon>
    </lineage>
</organism>
<proteinExistence type="predicted"/>
<sequence length="218" mass="24497">MENGIKKNLLPANGTHWKKWYVPLEEENATIRECLATQAPVAAGSADIPLIVRLIENPKFDIPWINLFNGAVSLEDHDVIHLLLGRGMLPKDEAFVIGFTMGSSNRMSTAEKKMYAFAAKYLYPGPYKFSDDDITVFKKAAHLGYVSDCQPLDTINCAELMDLSLKEARQRVGIEPDLLAAYYQIESQRFSQFEECLRITPQGREKLEAQINAEKLAG</sequence>
<comment type="caution">
    <text evidence="1">The sequence shown here is derived from an EMBL/GenBank/DDBJ whole genome shotgun (WGS) entry which is preliminary data.</text>
</comment>
<dbReference type="Proteomes" id="UP000238730">
    <property type="component" value="Unassembled WGS sequence"/>
</dbReference>
<protein>
    <submittedName>
        <fullName evidence="1">Uncharacterized protein</fullName>
    </submittedName>
</protein>
<name>A0A2S7VIT4_PHOAN</name>
<accession>A0A2S7VIT4</accession>
<reference evidence="1 2" key="1">
    <citation type="submission" date="2016-12" db="EMBL/GenBank/DDBJ databases">
        <title>Diversity of luminous bacteria.</title>
        <authorList>
            <person name="Yoshizawa S."/>
            <person name="Kogure K."/>
        </authorList>
    </citation>
    <scope>NUCLEOTIDE SEQUENCE [LARGE SCALE GENOMIC DNA]</scope>
    <source>
        <strain evidence="1 2">LC1-200</strain>
    </source>
</reference>